<accession>A0AAE3KLF3</accession>
<feature type="chain" id="PRO_5042020383" evidence="1">
    <location>
        <begin position="25"/>
        <end position="322"/>
    </location>
</feature>
<evidence type="ECO:0000256" key="1">
    <source>
        <dbReference type="SAM" id="SignalP"/>
    </source>
</evidence>
<dbReference type="AlphaFoldDB" id="A0AAE3KLF3"/>
<dbReference type="InterPro" id="IPR013424">
    <property type="entry name" value="Ice-binding_C"/>
</dbReference>
<evidence type="ECO:0000313" key="2">
    <source>
        <dbReference type="EMBL" id="MCP2728475.1"/>
    </source>
</evidence>
<dbReference type="EMBL" id="JAMZMM010000057">
    <property type="protein sequence ID" value="MCP2728475.1"/>
    <property type="molecule type" value="Genomic_DNA"/>
</dbReference>
<sequence>MTGTIKKFLLSASMVAGMSAIAIAPASAISITSATVTGTAPTDFEVWDVGGTPGIDCPIAATSCLKSSGTNVSNLINVLDGTLASPGGNIELFKSSEQLNLANFLAYDKVTSLKTDFSDGTSVTFSSLTAKDLFGAGLDTSYGASTVATQWFNDAFDANLQANNINENLLFTGLSLLTQGQFSNRADLYNAFLGAGGFQRAVDPNLAFVNKDGNNVKYGLAGHSDLLFYAPPKLKTAAAQFGLTLRASELVKLSFDGKNEIAYSFTGAKSNVASKDGSFNFTYDGDPKLVPPTTEKVPEPSAVLGLVAVGGLFVATRKLKKS</sequence>
<gene>
    <name evidence="2" type="ORF">NJ959_08300</name>
</gene>
<dbReference type="Proteomes" id="UP001204953">
    <property type="component" value="Unassembled WGS sequence"/>
</dbReference>
<name>A0AAE3KLF3_9CYAN</name>
<feature type="signal peptide" evidence="1">
    <location>
        <begin position="1"/>
        <end position="24"/>
    </location>
</feature>
<dbReference type="NCBIfam" id="TIGR02595">
    <property type="entry name" value="PEP_CTERM"/>
    <property type="match status" value="1"/>
</dbReference>
<proteinExistence type="predicted"/>
<evidence type="ECO:0000313" key="3">
    <source>
        <dbReference type="Proteomes" id="UP001204953"/>
    </source>
</evidence>
<reference evidence="2" key="1">
    <citation type="submission" date="2022-06" db="EMBL/GenBank/DDBJ databases">
        <title>New cyanobacteria of genus Symplocastrum in benthos of Lake Baikal.</title>
        <authorList>
            <person name="Sorokovikova E."/>
            <person name="Tikhonova I."/>
            <person name="Krasnopeev A."/>
            <person name="Evseev P."/>
            <person name="Gladkikh A."/>
            <person name="Belykh O."/>
        </authorList>
    </citation>
    <scope>NUCLEOTIDE SEQUENCE</scope>
    <source>
        <strain evidence="2">BBK-W-15</strain>
    </source>
</reference>
<comment type="caution">
    <text evidence="2">The sequence shown here is derived from an EMBL/GenBank/DDBJ whole genome shotgun (WGS) entry which is preliminary data.</text>
</comment>
<dbReference type="NCBIfam" id="NF038130">
    <property type="entry name" value="PEP_NF038130"/>
    <property type="match status" value="1"/>
</dbReference>
<organism evidence="2 3">
    <name type="scientific">Limnofasciculus baicalensis BBK-W-15</name>
    <dbReference type="NCBI Taxonomy" id="2699891"/>
    <lineage>
        <taxon>Bacteria</taxon>
        <taxon>Bacillati</taxon>
        <taxon>Cyanobacteriota</taxon>
        <taxon>Cyanophyceae</taxon>
        <taxon>Coleofasciculales</taxon>
        <taxon>Coleofasciculaceae</taxon>
        <taxon>Limnofasciculus</taxon>
        <taxon>Limnofasciculus baicalensis</taxon>
    </lineage>
</organism>
<keyword evidence="1" id="KW-0732">Signal</keyword>
<dbReference type="RefSeq" id="WP_254011272.1">
    <property type="nucleotide sequence ID" value="NZ_JAMZMM010000057.1"/>
</dbReference>
<protein>
    <submittedName>
        <fullName evidence="2">NF038130 family PEP-CTERM protein</fullName>
    </submittedName>
</protein>
<keyword evidence="3" id="KW-1185">Reference proteome</keyword>